<dbReference type="CDD" id="cd00130">
    <property type="entry name" value="PAS"/>
    <property type="match status" value="1"/>
</dbReference>
<dbReference type="InterPro" id="IPR000014">
    <property type="entry name" value="PAS"/>
</dbReference>
<dbReference type="KEGG" id="ehn:H9Q80_10175"/>
<dbReference type="InterPro" id="IPR000160">
    <property type="entry name" value="GGDEF_dom"/>
</dbReference>
<dbReference type="SMART" id="SM00267">
    <property type="entry name" value="GGDEF"/>
    <property type="match status" value="1"/>
</dbReference>
<dbReference type="Gene3D" id="3.30.70.270">
    <property type="match status" value="1"/>
</dbReference>
<evidence type="ECO:0000259" key="2">
    <source>
        <dbReference type="PROSITE" id="PS50887"/>
    </source>
</evidence>
<dbReference type="AlphaFoldDB" id="A0A7G9GIM8"/>
<name>A0A7G9GIM8_9FIRM</name>
<organism evidence="3 4">
    <name type="scientific">[Eubacterium] hominis</name>
    <dbReference type="NCBI Taxonomy" id="2764325"/>
    <lineage>
        <taxon>Bacteria</taxon>
        <taxon>Bacillati</taxon>
        <taxon>Bacillota</taxon>
        <taxon>Erysipelotrichia</taxon>
        <taxon>Erysipelotrichales</taxon>
        <taxon>Erysipelotrichaceae</taxon>
        <taxon>Amedibacillus</taxon>
    </lineage>
</organism>
<gene>
    <name evidence="3" type="ORF">H9Q80_10175</name>
</gene>
<dbReference type="NCBIfam" id="TIGR00229">
    <property type="entry name" value="sensory_box"/>
    <property type="match status" value="1"/>
</dbReference>
<dbReference type="CDD" id="cd01949">
    <property type="entry name" value="GGDEF"/>
    <property type="match status" value="1"/>
</dbReference>
<dbReference type="PANTHER" id="PTHR44757">
    <property type="entry name" value="DIGUANYLATE CYCLASE DGCP"/>
    <property type="match status" value="1"/>
</dbReference>
<dbReference type="PROSITE" id="PS50112">
    <property type="entry name" value="PAS"/>
    <property type="match status" value="1"/>
</dbReference>
<dbReference type="PANTHER" id="PTHR44757:SF2">
    <property type="entry name" value="BIOFILM ARCHITECTURE MAINTENANCE PROTEIN MBAA"/>
    <property type="match status" value="1"/>
</dbReference>
<protein>
    <submittedName>
        <fullName evidence="3">GGDEF domain-containing protein</fullName>
    </submittedName>
</protein>
<dbReference type="InterPro" id="IPR035965">
    <property type="entry name" value="PAS-like_dom_sf"/>
</dbReference>
<evidence type="ECO:0000259" key="1">
    <source>
        <dbReference type="PROSITE" id="PS50112"/>
    </source>
</evidence>
<dbReference type="RefSeq" id="WP_158552308.1">
    <property type="nucleotide sequence ID" value="NZ_CP060636.1"/>
</dbReference>
<dbReference type="InterPro" id="IPR013655">
    <property type="entry name" value="PAS_fold_3"/>
</dbReference>
<dbReference type="SUPFAM" id="SSF55785">
    <property type="entry name" value="PYP-like sensor domain (PAS domain)"/>
    <property type="match status" value="1"/>
</dbReference>
<dbReference type="Pfam" id="PF00990">
    <property type="entry name" value="GGDEF"/>
    <property type="match status" value="1"/>
</dbReference>
<feature type="domain" description="GGDEF" evidence="2">
    <location>
        <begin position="533"/>
        <end position="662"/>
    </location>
</feature>
<dbReference type="Pfam" id="PF08447">
    <property type="entry name" value="PAS_3"/>
    <property type="match status" value="1"/>
</dbReference>
<sequence length="663" mass="78629">MSMKQYHLMDLKTLEDFSPDGFLCIYIGKQWDIAWISTILQDIMQHGNVKEIDIFAMATLRKACETQMKEVYLFDTWFHISHKKIQLENKEVMLIYLRNINDLMETKLASQVNKLRTEGIPCGLFCIRMQNGAFELLYTNSYIYQFLGYKKEELQLQDIIEEKIVDREDLIRIKKEITNYIQQESILFEVEYRVKRKDGKVRWMSARIVPDTIEHQYVAVAFDSTKMKQMMHDLRISEEEKKIALEQGNIVILRYDVKNKVLYYTNDGKKTTEPKKMMENIPQSAIEQHLIKEETQKEYLGFFSSMLEGKPKGEAVFLRRNSTSQKYIWIKGKFTMIYNEKSEPTTAIISYQDYSEAYERELAYERWKQDFERRKKDSIAYYEYDLTHDVFEKLEGALNDELPKNARNSFTYIAHYAAEHFVSPKDRKKYLKVFSREYLLDQYQKGRHHFTLQHRRIDSQGNEFWAYGEIQLVWDPYASLVRASVLLHDIDNEKKDKIRMKRLSETDALTGLYNRSTLFHRIESTLQHSGKHVLHVLVLIDLDNFKLLNDTYGHQYGDDVLINVAKSMRSACRSEDYCGRIGGDEFVIFLRNLSCDYDILPRIEAIRLAILNCMDDREIVASFGVACYPNDSHNVDELYRHSDEAMYRAKRSQKHKIQFYKKI</sequence>
<dbReference type="NCBIfam" id="TIGR00254">
    <property type="entry name" value="GGDEF"/>
    <property type="match status" value="1"/>
</dbReference>
<keyword evidence="4" id="KW-1185">Reference proteome</keyword>
<dbReference type="Proteomes" id="UP000515856">
    <property type="component" value="Chromosome"/>
</dbReference>
<dbReference type="SUPFAM" id="SSF55073">
    <property type="entry name" value="Nucleotide cyclase"/>
    <property type="match status" value="1"/>
</dbReference>
<dbReference type="EMBL" id="CP060636">
    <property type="protein sequence ID" value="QNM10660.1"/>
    <property type="molecule type" value="Genomic_DNA"/>
</dbReference>
<accession>A0A7G9GIM8</accession>
<feature type="domain" description="PAS" evidence="1">
    <location>
        <begin position="131"/>
        <end position="184"/>
    </location>
</feature>
<dbReference type="Gene3D" id="3.30.450.20">
    <property type="entry name" value="PAS domain"/>
    <property type="match status" value="1"/>
</dbReference>
<evidence type="ECO:0000313" key="4">
    <source>
        <dbReference type="Proteomes" id="UP000515856"/>
    </source>
</evidence>
<evidence type="ECO:0000313" key="3">
    <source>
        <dbReference type="EMBL" id="QNM10660.1"/>
    </source>
</evidence>
<dbReference type="InterPro" id="IPR043128">
    <property type="entry name" value="Rev_trsase/Diguanyl_cyclase"/>
</dbReference>
<dbReference type="InterPro" id="IPR029787">
    <property type="entry name" value="Nucleotide_cyclase"/>
</dbReference>
<proteinExistence type="predicted"/>
<dbReference type="PROSITE" id="PS50887">
    <property type="entry name" value="GGDEF"/>
    <property type="match status" value="1"/>
</dbReference>
<reference evidence="3 4" key="1">
    <citation type="submission" date="2020-08" db="EMBL/GenBank/DDBJ databases">
        <authorList>
            <person name="Liu C."/>
            <person name="Sun Q."/>
        </authorList>
    </citation>
    <scope>NUCLEOTIDE SEQUENCE [LARGE SCALE GENOMIC DNA]</scope>
    <source>
        <strain evidence="3 4">NSJ-61</strain>
    </source>
</reference>
<dbReference type="InterPro" id="IPR052155">
    <property type="entry name" value="Biofilm_reg_signaling"/>
</dbReference>